<reference evidence="6" key="1">
    <citation type="journal article" date="2022" name="IScience">
        <title>Evolution of zygomycete secretomes and the origins of terrestrial fungal ecologies.</title>
        <authorList>
            <person name="Chang Y."/>
            <person name="Wang Y."/>
            <person name="Mondo S."/>
            <person name="Ahrendt S."/>
            <person name="Andreopoulos W."/>
            <person name="Barry K."/>
            <person name="Beard J."/>
            <person name="Benny G.L."/>
            <person name="Blankenship S."/>
            <person name="Bonito G."/>
            <person name="Cuomo C."/>
            <person name="Desiro A."/>
            <person name="Gervers K.A."/>
            <person name="Hundley H."/>
            <person name="Kuo A."/>
            <person name="LaButti K."/>
            <person name="Lang B.F."/>
            <person name="Lipzen A."/>
            <person name="O'Donnell K."/>
            <person name="Pangilinan J."/>
            <person name="Reynolds N."/>
            <person name="Sandor L."/>
            <person name="Smith M.E."/>
            <person name="Tsang A."/>
            <person name="Grigoriev I.V."/>
            <person name="Stajich J.E."/>
            <person name="Spatafora J.W."/>
        </authorList>
    </citation>
    <scope>NUCLEOTIDE SEQUENCE</scope>
    <source>
        <strain evidence="6">RSA 2281</strain>
    </source>
</reference>
<keyword evidence="5" id="KW-0677">Repeat</keyword>
<evidence type="ECO:0000256" key="1">
    <source>
        <dbReference type="ARBA" id="ARBA00004496"/>
    </source>
</evidence>
<evidence type="ECO:0000256" key="2">
    <source>
        <dbReference type="ARBA" id="ARBA00022490"/>
    </source>
</evidence>
<keyword evidence="7" id="KW-1185">Reference proteome</keyword>
<comment type="subcellular location">
    <subcellularLocation>
        <location evidence="1">Cytoplasm</location>
    </subcellularLocation>
</comment>
<evidence type="ECO:0000256" key="3">
    <source>
        <dbReference type="ARBA" id="ARBA00022574"/>
    </source>
</evidence>
<evidence type="ECO:0000313" key="7">
    <source>
        <dbReference type="Proteomes" id="UP001209540"/>
    </source>
</evidence>
<gene>
    <name evidence="6" type="ORF">BDA99DRAFT_100104</name>
</gene>
<comment type="caution">
    <text evidence="6">The sequence shown here is derived from an EMBL/GenBank/DDBJ whole genome shotgun (WGS) entry which is preliminary data.</text>
</comment>
<name>A0AAD5KAA5_9FUNG</name>
<keyword evidence="4" id="KW-0819">tRNA processing</keyword>
<dbReference type="GO" id="GO:0030488">
    <property type="term" value="P:tRNA methylation"/>
    <property type="evidence" value="ECO:0007669"/>
    <property type="project" value="TreeGrafter"/>
</dbReference>
<dbReference type="EMBL" id="JAIXMP010000018">
    <property type="protein sequence ID" value="KAI9258744.1"/>
    <property type="molecule type" value="Genomic_DNA"/>
</dbReference>
<protein>
    <submittedName>
        <fullName evidence="6">Uncharacterized protein</fullName>
    </submittedName>
</protein>
<evidence type="ECO:0000256" key="4">
    <source>
        <dbReference type="ARBA" id="ARBA00022694"/>
    </source>
</evidence>
<evidence type="ECO:0000313" key="6">
    <source>
        <dbReference type="EMBL" id="KAI9258744.1"/>
    </source>
</evidence>
<evidence type="ECO:0000256" key="5">
    <source>
        <dbReference type="ARBA" id="ARBA00022737"/>
    </source>
</evidence>
<dbReference type="Proteomes" id="UP001209540">
    <property type="component" value="Unassembled WGS sequence"/>
</dbReference>
<dbReference type="PANTHER" id="PTHR14344:SF3">
    <property type="entry name" value="WD REPEAT-CONTAINING PROTEIN 6"/>
    <property type="match status" value="1"/>
</dbReference>
<keyword evidence="2" id="KW-0963">Cytoplasm</keyword>
<proteinExistence type="predicted"/>
<reference evidence="6" key="2">
    <citation type="submission" date="2023-02" db="EMBL/GenBank/DDBJ databases">
        <authorList>
            <consortium name="DOE Joint Genome Institute"/>
            <person name="Mondo S.J."/>
            <person name="Chang Y."/>
            <person name="Wang Y."/>
            <person name="Ahrendt S."/>
            <person name="Andreopoulos W."/>
            <person name="Barry K."/>
            <person name="Beard J."/>
            <person name="Benny G.L."/>
            <person name="Blankenship S."/>
            <person name="Bonito G."/>
            <person name="Cuomo C."/>
            <person name="Desiro A."/>
            <person name="Gervers K.A."/>
            <person name="Hundley H."/>
            <person name="Kuo A."/>
            <person name="LaButti K."/>
            <person name="Lang B.F."/>
            <person name="Lipzen A."/>
            <person name="O'Donnell K."/>
            <person name="Pangilinan J."/>
            <person name="Reynolds N."/>
            <person name="Sandor L."/>
            <person name="Smith M.W."/>
            <person name="Tsang A."/>
            <person name="Grigoriev I.V."/>
            <person name="Stajich J.E."/>
            <person name="Spatafora J.W."/>
        </authorList>
    </citation>
    <scope>NUCLEOTIDE SEQUENCE</scope>
    <source>
        <strain evidence="6">RSA 2281</strain>
    </source>
</reference>
<dbReference type="InterPro" id="IPR051973">
    <property type="entry name" value="tRNA_Anticodon_Mtase-Reg"/>
</dbReference>
<accession>A0AAD5KAA5</accession>
<organism evidence="6 7">
    <name type="scientific">Phascolomyces articulosus</name>
    <dbReference type="NCBI Taxonomy" id="60185"/>
    <lineage>
        <taxon>Eukaryota</taxon>
        <taxon>Fungi</taxon>
        <taxon>Fungi incertae sedis</taxon>
        <taxon>Mucoromycota</taxon>
        <taxon>Mucoromycotina</taxon>
        <taxon>Mucoromycetes</taxon>
        <taxon>Mucorales</taxon>
        <taxon>Lichtheimiaceae</taxon>
        <taxon>Phascolomyces</taxon>
    </lineage>
</organism>
<dbReference type="AlphaFoldDB" id="A0AAD5KAA5"/>
<dbReference type="PANTHER" id="PTHR14344">
    <property type="entry name" value="WD REPEAT PROTEIN"/>
    <property type="match status" value="1"/>
</dbReference>
<dbReference type="GO" id="GO:0005737">
    <property type="term" value="C:cytoplasm"/>
    <property type="evidence" value="ECO:0007669"/>
    <property type="project" value="UniProtKB-SubCell"/>
</dbReference>
<keyword evidence="3" id="KW-0853">WD repeat</keyword>
<sequence length="141" mass="16046">MMLTTTTTTHGKRQSSLHKDIYAGIVTSLYFFNETLLLVGHGPYLKIYNVHTGALLVCEHALPANRIHRIVPVEKESTETCKYYSIYGSKTMRLIHVTATSENQASISLGHAYQFADWIMDMCWLDSGEHLHIIKSKYINL</sequence>